<dbReference type="Pfam" id="PF02551">
    <property type="entry name" value="Acyl_CoA_thio"/>
    <property type="match status" value="1"/>
</dbReference>
<comment type="similarity">
    <text evidence="1">Belongs to the C/M/P thioester hydrolase family.</text>
</comment>
<dbReference type="PANTHER" id="PTHR11066:SF34">
    <property type="entry name" value="ACYL-COENZYME A THIOESTERASE 8"/>
    <property type="match status" value="1"/>
</dbReference>
<dbReference type="OrthoDB" id="9781019at2"/>
<dbReference type="InterPro" id="IPR029069">
    <property type="entry name" value="HotDog_dom_sf"/>
</dbReference>
<evidence type="ECO:0000259" key="9">
    <source>
        <dbReference type="Pfam" id="PF02551"/>
    </source>
</evidence>
<keyword evidence="3" id="KW-0378">Hydrolase</keyword>
<dbReference type="FunCoup" id="A0A1B1AIJ1">
    <property type="interactions" value="299"/>
</dbReference>
<dbReference type="GO" id="GO:0009062">
    <property type="term" value="P:fatty acid catabolic process"/>
    <property type="evidence" value="ECO:0007669"/>
    <property type="project" value="TreeGrafter"/>
</dbReference>
<dbReference type="CDD" id="cd03444">
    <property type="entry name" value="Thioesterase_II_repeat1"/>
    <property type="match status" value="1"/>
</dbReference>
<dbReference type="InterPro" id="IPR025652">
    <property type="entry name" value="TesB_C"/>
</dbReference>
<dbReference type="Pfam" id="PF13622">
    <property type="entry name" value="4HBT_3"/>
    <property type="match status" value="1"/>
</dbReference>
<proteinExistence type="inferred from homology"/>
<dbReference type="SUPFAM" id="SSF54637">
    <property type="entry name" value="Thioesterase/thiol ester dehydrase-isomerase"/>
    <property type="match status" value="2"/>
</dbReference>
<dbReference type="STRING" id="1759059.ATE48_10765"/>
<evidence type="ECO:0000256" key="6">
    <source>
        <dbReference type="ARBA" id="ARBA00050943"/>
    </source>
</evidence>
<protein>
    <recommendedName>
        <fullName evidence="7">Acyl-CoA thioesterase 2</fullName>
        <ecNumber evidence="5">3.1.2.20</ecNumber>
    </recommendedName>
    <alternativeName>
        <fullName evidence="8">Thioesterase II</fullName>
    </alternativeName>
</protein>
<dbReference type="GO" id="GO:0006637">
    <property type="term" value="P:acyl-CoA metabolic process"/>
    <property type="evidence" value="ECO:0007669"/>
    <property type="project" value="InterPro"/>
</dbReference>
<evidence type="ECO:0000256" key="2">
    <source>
        <dbReference type="ARBA" id="ARBA00011881"/>
    </source>
</evidence>
<evidence type="ECO:0000256" key="1">
    <source>
        <dbReference type="ARBA" id="ARBA00006538"/>
    </source>
</evidence>
<accession>A0A1B1AIJ1</accession>
<dbReference type="GO" id="GO:0047617">
    <property type="term" value="F:fatty acyl-CoA hydrolase activity"/>
    <property type="evidence" value="ECO:0007669"/>
    <property type="project" value="UniProtKB-EC"/>
</dbReference>
<name>A0A1B1AIJ1_9PROT</name>
<reference evidence="11 12" key="1">
    <citation type="submission" date="2015-11" db="EMBL/GenBank/DDBJ databases">
        <title>Whole-Genome Sequence of Candidatus Oderbacter manganicum from the National Park Lower Oder Valley, Germany.</title>
        <authorList>
            <person name="Braun B."/>
            <person name="Liere K."/>
            <person name="Szewzyk U."/>
        </authorList>
    </citation>
    <scope>NUCLEOTIDE SEQUENCE [LARGE SCALE GENOMIC DNA]</scope>
    <source>
        <strain evidence="11 12">OTSz_A_272</strain>
    </source>
</reference>
<dbReference type="PANTHER" id="PTHR11066">
    <property type="entry name" value="ACYL-COA THIOESTERASE"/>
    <property type="match status" value="1"/>
</dbReference>
<evidence type="ECO:0000313" key="12">
    <source>
        <dbReference type="Proteomes" id="UP000092498"/>
    </source>
</evidence>
<sequence>MSAMDELIDILTLEPIEVNLFRGVSPPEERQRIFGGQVVAQALMAAYKTVGGHICHSLQSYFIRPGDPSIPVLYQVERSRDGKSFATRRVIAIQKGEQIFNMACSFQTPEDGYEHQSEMPTPAYSADEVGKFVEAWIKSQPEENTRWLRNAPIEMRAIDPVDVVNPKPKPPYQSVWLRARSNAGDDIALNQAFLAYSSDYSLLGTAMRPHGVSWQSGVQTASLDHIIWFHRPTNFSEWHLYVQDSPSASGARGFNRGAIYRNDGTLVASTAQEGLIRKRG</sequence>
<dbReference type="AlphaFoldDB" id="A0A1B1AIJ1"/>
<evidence type="ECO:0000256" key="5">
    <source>
        <dbReference type="ARBA" id="ARBA00038894"/>
    </source>
</evidence>
<dbReference type="RefSeq" id="WP_066771303.1">
    <property type="nucleotide sequence ID" value="NZ_CP013244.1"/>
</dbReference>
<gene>
    <name evidence="11" type="ORF">ATE48_10765</name>
</gene>
<dbReference type="InterPro" id="IPR049449">
    <property type="entry name" value="TesB_ACOT8-like_N"/>
</dbReference>
<dbReference type="EC" id="3.1.2.20" evidence="5"/>
<evidence type="ECO:0000259" key="10">
    <source>
        <dbReference type="Pfam" id="PF13622"/>
    </source>
</evidence>
<feature type="domain" description="Acyl-CoA thioesterase 2 C-terminal" evidence="9">
    <location>
        <begin position="172"/>
        <end position="275"/>
    </location>
</feature>
<keyword evidence="4" id="KW-0443">Lipid metabolism</keyword>
<dbReference type="Proteomes" id="UP000092498">
    <property type="component" value="Chromosome"/>
</dbReference>
<dbReference type="Gene3D" id="2.40.160.210">
    <property type="entry name" value="Acyl-CoA thioesterase, double hotdog domain"/>
    <property type="match status" value="1"/>
</dbReference>
<comment type="subunit">
    <text evidence="2">Homotetramer.</text>
</comment>
<dbReference type="InterPro" id="IPR042171">
    <property type="entry name" value="Acyl-CoA_hotdog"/>
</dbReference>
<organism evidence="11 12">
    <name type="scientific">Candidatus Viadribacter manganicus</name>
    <dbReference type="NCBI Taxonomy" id="1759059"/>
    <lineage>
        <taxon>Bacteria</taxon>
        <taxon>Pseudomonadati</taxon>
        <taxon>Pseudomonadota</taxon>
        <taxon>Alphaproteobacteria</taxon>
        <taxon>Hyphomonadales</taxon>
        <taxon>Hyphomonadaceae</taxon>
        <taxon>Candidatus Viadribacter</taxon>
    </lineage>
</organism>
<evidence type="ECO:0000256" key="4">
    <source>
        <dbReference type="ARBA" id="ARBA00023098"/>
    </source>
</evidence>
<dbReference type="InParanoid" id="A0A1B1AIJ1"/>
<evidence type="ECO:0000256" key="7">
    <source>
        <dbReference type="ARBA" id="ARBA00071120"/>
    </source>
</evidence>
<evidence type="ECO:0000256" key="3">
    <source>
        <dbReference type="ARBA" id="ARBA00022801"/>
    </source>
</evidence>
<feature type="domain" description="Acyl-CoA thioesterase-like N-terminal HotDog" evidence="10">
    <location>
        <begin position="32"/>
        <end position="107"/>
    </location>
</feature>
<comment type="catalytic activity">
    <reaction evidence="6">
        <text>a fatty acyl-CoA + H2O = a fatty acid + CoA + H(+)</text>
        <dbReference type="Rhea" id="RHEA:16781"/>
        <dbReference type="ChEBI" id="CHEBI:15377"/>
        <dbReference type="ChEBI" id="CHEBI:15378"/>
        <dbReference type="ChEBI" id="CHEBI:28868"/>
        <dbReference type="ChEBI" id="CHEBI:57287"/>
        <dbReference type="ChEBI" id="CHEBI:77636"/>
        <dbReference type="EC" id="3.1.2.20"/>
    </reaction>
    <physiologicalReaction direction="left-to-right" evidence="6">
        <dbReference type="Rhea" id="RHEA:16782"/>
    </physiologicalReaction>
</comment>
<dbReference type="EMBL" id="CP013244">
    <property type="protein sequence ID" value="ANP46361.1"/>
    <property type="molecule type" value="Genomic_DNA"/>
</dbReference>
<keyword evidence="12" id="KW-1185">Reference proteome</keyword>
<evidence type="ECO:0000313" key="11">
    <source>
        <dbReference type="EMBL" id="ANP46361.1"/>
    </source>
</evidence>
<dbReference type="InterPro" id="IPR003703">
    <property type="entry name" value="Acyl_CoA_thio"/>
</dbReference>
<dbReference type="CDD" id="cd03445">
    <property type="entry name" value="Thioesterase_II_repeat2"/>
    <property type="match status" value="1"/>
</dbReference>
<dbReference type="KEGG" id="cbot:ATE48_10765"/>
<evidence type="ECO:0000256" key="8">
    <source>
        <dbReference type="ARBA" id="ARBA00079653"/>
    </source>
</evidence>
<dbReference type="FunFam" id="2.40.160.210:FF:000001">
    <property type="entry name" value="Acyl-CoA thioesterase II"/>
    <property type="match status" value="1"/>
</dbReference>